<dbReference type="InterPro" id="IPR023867">
    <property type="entry name" value="Sulphatase_maturase_rSAM"/>
</dbReference>
<dbReference type="SFLD" id="SFLDS00029">
    <property type="entry name" value="Radical_SAM"/>
    <property type="match status" value="1"/>
</dbReference>
<feature type="domain" description="Radical SAM core" evidence="7">
    <location>
        <begin position="57"/>
        <end position="272"/>
    </location>
</feature>
<dbReference type="PANTHER" id="PTHR43273">
    <property type="entry name" value="ANAEROBIC SULFATASE-MATURATING ENZYME HOMOLOG ASLB-RELATED"/>
    <property type="match status" value="1"/>
</dbReference>
<evidence type="ECO:0000259" key="7">
    <source>
        <dbReference type="PROSITE" id="PS51918"/>
    </source>
</evidence>
<dbReference type="InterPro" id="IPR013785">
    <property type="entry name" value="Aldolase_TIM"/>
</dbReference>
<dbReference type="InterPro" id="IPR023885">
    <property type="entry name" value="4Fe4S-binding_SPASM_dom"/>
</dbReference>
<dbReference type="Proteomes" id="UP001246576">
    <property type="component" value="Unassembled WGS sequence"/>
</dbReference>
<accession>A0ABU2EFU2</accession>
<dbReference type="PANTHER" id="PTHR43273:SF3">
    <property type="entry name" value="ANAEROBIC SULFATASE-MATURATING ENZYME HOMOLOG ASLB-RELATED"/>
    <property type="match status" value="1"/>
</dbReference>
<dbReference type="InterPro" id="IPR007197">
    <property type="entry name" value="rSAM"/>
</dbReference>
<keyword evidence="2" id="KW-0949">S-adenosyl-L-methionine</keyword>
<comment type="cofactor">
    <cofactor evidence="1">
        <name>[4Fe-4S] cluster</name>
        <dbReference type="ChEBI" id="CHEBI:49883"/>
    </cofactor>
</comment>
<evidence type="ECO:0000256" key="2">
    <source>
        <dbReference type="ARBA" id="ARBA00022691"/>
    </source>
</evidence>
<evidence type="ECO:0000313" key="8">
    <source>
        <dbReference type="EMBL" id="MDR9847003.1"/>
    </source>
</evidence>
<name>A0ABU2EFU2_9BURK</name>
<dbReference type="SUPFAM" id="SSF102114">
    <property type="entry name" value="Radical SAM enzymes"/>
    <property type="match status" value="1"/>
</dbReference>
<dbReference type="Gene3D" id="3.20.20.70">
    <property type="entry name" value="Aldolase class I"/>
    <property type="match status" value="1"/>
</dbReference>
<dbReference type="InterPro" id="IPR058240">
    <property type="entry name" value="rSAM_sf"/>
</dbReference>
<keyword evidence="3" id="KW-0479">Metal-binding</keyword>
<reference evidence="8" key="1">
    <citation type="submission" date="2023-09" db="EMBL/GenBank/DDBJ databases">
        <title>Description of first Herbaspirillum huttiense subsp. nephrolepsisexaltata and Herbaspirillum huttiense subsp. lycopersicon.</title>
        <authorList>
            <person name="Poudel M."/>
            <person name="Sharma A."/>
            <person name="Goss E."/>
            <person name="Tapia J.H."/>
            <person name="Harmon C.M."/>
            <person name="Jones J.B."/>
        </authorList>
    </citation>
    <scope>NUCLEOTIDE SEQUENCE</scope>
    <source>
        <strain evidence="8">SE1</strain>
    </source>
</reference>
<gene>
    <name evidence="8" type="ORF">RI048_02135</name>
</gene>
<comment type="similarity">
    <text evidence="6">Belongs to the radical SAM superfamily. Anaerobic sulfatase-maturating enzyme family.</text>
</comment>
<comment type="caution">
    <text evidence="8">The sequence shown here is derived from an EMBL/GenBank/DDBJ whole genome shotgun (WGS) entry which is preliminary data.</text>
</comment>
<evidence type="ECO:0000313" key="9">
    <source>
        <dbReference type="Proteomes" id="UP001246576"/>
    </source>
</evidence>
<dbReference type="CDD" id="cd01335">
    <property type="entry name" value="Radical_SAM"/>
    <property type="match status" value="1"/>
</dbReference>
<sequence length="432" mass="48063">MTYRLTMRDAQGQDSFLLYNAHTNSLTDESGVPVAMDYQPEKPWRHAVAISPDEPGLKVATPTRIKIQLGLKCNYSCSYCLQSAEIPDASASSMADVEAFLANLDTWLKSAPERIEFWGGEPFVYWAHLKRLVPAMREKFPNAQFVTVSNGSLLDDEKIDFIDRYDIRMGISHDAMGQHLRGPDPMDEPGRVEIFQRLIDRRPHGAITFNAVLTAGNCDVDAITEWIQKRLDRKVPVTFEGVVHSYDQENKGDVAKWGAEQYSQLQFNVVKAMVQGTEAGYYSTIGQKAVRFLDSLKARRPAAAISQKCGMDTPNNLAVDLKGNVTTCQNVGAAGKHGIGHVSDIPGVRLTSSWHWSKRETCNSCPVLQLCQGACMYNEGDDFAQSCENEFHFNSAIMAGALYWLTGKMLVHVEGDIRRPKKRKVIPIALAG</sequence>
<protein>
    <submittedName>
        <fullName evidence="8">SPASM domain-containing protein</fullName>
    </submittedName>
</protein>
<evidence type="ECO:0000256" key="1">
    <source>
        <dbReference type="ARBA" id="ARBA00001966"/>
    </source>
</evidence>
<dbReference type="EMBL" id="JAVLSJ010000001">
    <property type="protein sequence ID" value="MDR9847003.1"/>
    <property type="molecule type" value="Genomic_DNA"/>
</dbReference>
<dbReference type="NCBIfam" id="TIGR04085">
    <property type="entry name" value="rSAM_more_4Fe4S"/>
    <property type="match status" value="1"/>
</dbReference>
<dbReference type="RefSeq" id="WP_310839425.1">
    <property type="nucleotide sequence ID" value="NZ_JAVLSJ010000001.1"/>
</dbReference>
<evidence type="ECO:0000256" key="3">
    <source>
        <dbReference type="ARBA" id="ARBA00022723"/>
    </source>
</evidence>
<evidence type="ECO:0000256" key="5">
    <source>
        <dbReference type="ARBA" id="ARBA00023014"/>
    </source>
</evidence>
<keyword evidence="9" id="KW-1185">Reference proteome</keyword>
<dbReference type="PROSITE" id="PS51918">
    <property type="entry name" value="RADICAL_SAM"/>
    <property type="match status" value="1"/>
</dbReference>
<dbReference type="Pfam" id="PF04055">
    <property type="entry name" value="Radical_SAM"/>
    <property type="match status" value="1"/>
</dbReference>
<evidence type="ECO:0000256" key="6">
    <source>
        <dbReference type="ARBA" id="ARBA00023601"/>
    </source>
</evidence>
<evidence type="ECO:0000256" key="4">
    <source>
        <dbReference type="ARBA" id="ARBA00023004"/>
    </source>
</evidence>
<dbReference type="SFLD" id="SFLDG01067">
    <property type="entry name" value="SPASM/twitch_domain_containing"/>
    <property type="match status" value="1"/>
</dbReference>
<proteinExistence type="inferred from homology"/>
<organism evidence="8 9">
    <name type="scientific">Herbaspirillum huttiense subsp. lycopersici</name>
    <dbReference type="NCBI Taxonomy" id="3074428"/>
    <lineage>
        <taxon>Bacteria</taxon>
        <taxon>Pseudomonadati</taxon>
        <taxon>Pseudomonadota</taxon>
        <taxon>Betaproteobacteria</taxon>
        <taxon>Burkholderiales</taxon>
        <taxon>Oxalobacteraceae</taxon>
        <taxon>Herbaspirillum</taxon>
    </lineage>
</organism>
<keyword evidence="5" id="KW-0411">Iron-sulfur</keyword>
<keyword evidence="4" id="KW-0408">Iron</keyword>